<dbReference type="NCBIfam" id="TIGR01563">
    <property type="entry name" value="gp16_SPP1"/>
    <property type="match status" value="1"/>
</dbReference>
<evidence type="ECO:0000313" key="2">
    <source>
        <dbReference type="Proteomes" id="UP000009315"/>
    </source>
</evidence>
<name>K8EI21_9FIRM</name>
<dbReference type="Proteomes" id="UP000009315">
    <property type="component" value="Unassembled WGS sequence"/>
</dbReference>
<protein>
    <submittedName>
        <fullName evidence="1">Prophage pi2 protein</fullName>
    </submittedName>
</protein>
<reference evidence="1 2" key="1">
    <citation type="journal article" date="2013" name="Genome Announc.">
        <title>Genome Sequence of the Sulfate-Reducing Bacterium Desulfotomaculum hydrothermale Lam5(T).</title>
        <authorList>
            <person name="Amin O."/>
            <person name="Fardeau M.L."/>
            <person name="Valette O."/>
            <person name="Hirschler-Rea A."/>
            <person name="Barbe V."/>
            <person name="Medigue C."/>
            <person name="Vacherie B."/>
            <person name="Ollivier B."/>
            <person name="Bertin P.N."/>
            <person name="Dolla A."/>
        </authorList>
    </citation>
    <scope>NUCLEOTIDE SEQUENCE [LARGE SCALE GENOMIC DNA]</scope>
    <source>
        <strain evidence="2">Lam5 / DSM 18033</strain>
    </source>
</reference>
<accession>K8EI21</accession>
<dbReference type="STRING" id="1121428.DESHY_20140"/>
<evidence type="ECO:0000313" key="1">
    <source>
        <dbReference type="EMBL" id="CCO08271.1"/>
    </source>
</evidence>
<dbReference type="AlphaFoldDB" id="K8EI21"/>
<dbReference type="EMBL" id="CAOS01000009">
    <property type="protein sequence ID" value="CCO08271.1"/>
    <property type="molecule type" value="Genomic_DNA"/>
</dbReference>
<dbReference type="InterPro" id="IPR008767">
    <property type="entry name" value="Phage_SPP1_head-tail_adaptor"/>
</dbReference>
<comment type="caution">
    <text evidence="1">The sequence shown here is derived from an EMBL/GenBank/DDBJ whole genome shotgun (WGS) entry which is preliminary data.</text>
</comment>
<gene>
    <name evidence="1" type="ORF">DESHY_20140</name>
</gene>
<proteinExistence type="predicted"/>
<sequence>MLPVTYDHELTLVKQTFVSDEIGNQIPVETEITVLCGIKSVARNEFYSAATTGIKPSIVFIIHGYEYNGQQIVEFEGVRYRVIRTYATSFEELELTCERVAADG</sequence>
<dbReference type="Pfam" id="PF05521">
    <property type="entry name" value="Phage_HCP"/>
    <property type="match status" value="1"/>
</dbReference>
<dbReference type="eggNOG" id="COG5614">
    <property type="taxonomic scope" value="Bacteria"/>
</dbReference>
<organism evidence="1 2">
    <name type="scientific">Desulforamulus hydrothermalis Lam5 = DSM 18033</name>
    <dbReference type="NCBI Taxonomy" id="1121428"/>
    <lineage>
        <taxon>Bacteria</taxon>
        <taxon>Bacillati</taxon>
        <taxon>Bacillota</taxon>
        <taxon>Clostridia</taxon>
        <taxon>Eubacteriales</taxon>
        <taxon>Peptococcaceae</taxon>
        <taxon>Desulforamulus</taxon>
    </lineage>
</organism>
<keyword evidence="2" id="KW-1185">Reference proteome</keyword>